<evidence type="ECO:0000256" key="2">
    <source>
        <dbReference type="ARBA" id="ARBA00004651"/>
    </source>
</evidence>
<evidence type="ECO:0000256" key="5">
    <source>
        <dbReference type="ARBA" id="ARBA00022553"/>
    </source>
</evidence>
<dbReference type="Pfam" id="PF02518">
    <property type="entry name" value="HATPase_c"/>
    <property type="match status" value="1"/>
</dbReference>
<feature type="transmembrane region" description="Helical" evidence="14">
    <location>
        <begin position="174"/>
        <end position="192"/>
    </location>
</feature>
<proteinExistence type="predicted"/>
<keyword evidence="17" id="KW-1185">Reference proteome</keyword>
<dbReference type="InterPro" id="IPR004358">
    <property type="entry name" value="Sig_transdc_His_kin-like_C"/>
</dbReference>
<evidence type="ECO:0000256" key="9">
    <source>
        <dbReference type="ARBA" id="ARBA00022777"/>
    </source>
</evidence>
<dbReference type="InterPro" id="IPR003594">
    <property type="entry name" value="HATPase_dom"/>
</dbReference>
<dbReference type="Gene3D" id="3.30.565.10">
    <property type="entry name" value="Histidine kinase-like ATPase, C-terminal domain"/>
    <property type="match status" value="1"/>
</dbReference>
<keyword evidence="9 16" id="KW-0418">Kinase</keyword>
<dbReference type="PROSITE" id="PS50109">
    <property type="entry name" value="HIS_KIN"/>
    <property type="match status" value="1"/>
</dbReference>
<evidence type="ECO:0000256" key="14">
    <source>
        <dbReference type="SAM" id="Phobius"/>
    </source>
</evidence>
<dbReference type="InterPro" id="IPR039506">
    <property type="entry name" value="SPOB_a"/>
</dbReference>
<evidence type="ECO:0000256" key="8">
    <source>
        <dbReference type="ARBA" id="ARBA00022741"/>
    </source>
</evidence>
<keyword evidence="5" id="KW-0597">Phosphoprotein</keyword>
<evidence type="ECO:0000256" key="6">
    <source>
        <dbReference type="ARBA" id="ARBA00022679"/>
    </source>
</evidence>
<dbReference type="SMART" id="SM00387">
    <property type="entry name" value="HATPase_c"/>
    <property type="match status" value="1"/>
</dbReference>
<dbReference type="EC" id="2.7.13.3" evidence="3"/>
<comment type="subcellular location">
    <subcellularLocation>
        <location evidence="2">Cell membrane</location>
        <topology evidence="2">Multi-pass membrane protein</topology>
    </subcellularLocation>
</comment>
<comment type="caution">
    <text evidence="16">The sequence shown here is derived from an EMBL/GenBank/DDBJ whole genome shotgun (WGS) entry which is preliminary data.</text>
</comment>
<dbReference type="PANTHER" id="PTHR43547:SF3">
    <property type="entry name" value="SENSOR PROTEIN CITS"/>
    <property type="match status" value="1"/>
</dbReference>
<keyword evidence="12" id="KW-0902">Two-component regulatory system</keyword>
<organism evidence="16 17">
    <name type="scientific">Peribacillus huizhouensis</name>
    <dbReference type="NCBI Taxonomy" id="1501239"/>
    <lineage>
        <taxon>Bacteria</taxon>
        <taxon>Bacillati</taxon>
        <taxon>Bacillota</taxon>
        <taxon>Bacilli</taxon>
        <taxon>Bacillales</taxon>
        <taxon>Bacillaceae</taxon>
        <taxon>Peribacillus</taxon>
    </lineage>
</organism>
<evidence type="ECO:0000256" key="3">
    <source>
        <dbReference type="ARBA" id="ARBA00012438"/>
    </source>
</evidence>
<dbReference type="PRINTS" id="PR00344">
    <property type="entry name" value="BCTRLSENSOR"/>
</dbReference>
<dbReference type="EMBL" id="JACJHX010000012">
    <property type="protein sequence ID" value="MBA9028181.1"/>
    <property type="molecule type" value="Genomic_DNA"/>
</dbReference>
<dbReference type="Pfam" id="PF17203">
    <property type="entry name" value="sCache_3_2"/>
    <property type="match status" value="1"/>
</dbReference>
<feature type="domain" description="Histidine kinase" evidence="15">
    <location>
        <begin position="332"/>
        <end position="525"/>
    </location>
</feature>
<gene>
    <name evidence="16" type="ORF">HNP81_003501</name>
</gene>
<evidence type="ECO:0000256" key="4">
    <source>
        <dbReference type="ARBA" id="ARBA00022475"/>
    </source>
</evidence>
<evidence type="ECO:0000256" key="10">
    <source>
        <dbReference type="ARBA" id="ARBA00022840"/>
    </source>
</evidence>
<reference evidence="16 17" key="1">
    <citation type="submission" date="2020-08" db="EMBL/GenBank/DDBJ databases">
        <title>Genomic Encyclopedia of Type Strains, Phase IV (KMG-IV): sequencing the most valuable type-strain genomes for metagenomic binning, comparative biology and taxonomic classification.</title>
        <authorList>
            <person name="Goeker M."/>
        </authorList>
    </citation>
    <scope>NUCLEOTIDE SEQUENCE [LARGE SCALE GENOMIC DNA]</scope>
    <source>
        <strain evidence="16 17">DSM 105481</strain>
    </source>
</reference>
<evidence type="ECO:0000313" key="16">
    <source>
        <dbReference type="EMBL" id="MBA9028181.1"/>
    </source>
</evidence>
<dbReference type="Proteomes" id="UP000626697">
    <property type="component" value="Unassembled WGS sequence"/>
</dbReference>
<dbReference type="InterPro" id="IPR016120">
    <property type="entry name" value="Sig_transdc_His_kin_SpoOB"/>
</dbReference>
<evidence type="ECO:0000256" key="11">
    <source>
        <dbReference type="ARBA" id="ARBA00022989"/>
    </source>
</evidence>
<name>A0ABR6CTC9_9BACI</name>
<sequence>MRRVSLQTKIHGLVLTLSLFLIILLTSYFTYMEGKQMAEDRGLIALEISKVISFMPSIIEAFELENPSEEIQPIIEKIKNETGAEFIVVGNKDGIRYSHPLPSEIGKRMIGGDNERAIQNGEYYISEARGSLGLSMRGKSPIFDKQGNIIGVVSVGYLVEDVKEQIVRNVSKELFVSFLALVISIIGSYLLARSIRKDTMGLEPYEIVNLYKEKNAVLHSVKEGILSVDKNGMINSMNKPAKKLLNVKGTVRRLKVDGLFPSSQLYDVLKSGEPQIDREMTWKHQTIIVSITPIFDDDGVSGVVASFRDKTEIEQMVNTISEVKMYSEDLRAQTHEYTNKLYVLSGLIQLGEYDEAINMIQSESSELQFLNQIVFEQIKDTKVQAILLGKLGKASEKKVRFEIDSQSYIDKLPDHIKLFQITLVLGNLIDNAFEAVYDIEEPIVKLFATDIGEDIIFEVSDNGKGITEEEMVVLFERGFTSKTSEKPRGYGLYNADSAVKELGGIIEVHSEAENTVFTVYLPKEKRGGEVWGK</sequence>
<keyword evidence="13 14" id="KW-0472">Membrane</keyword>
<dbReference type="InterPro" id="IPR036890">
    <property type="entry name" value="HATPase_C_sf"/>
</dbReference>
<evidence type="ECO:0000256" key="7">
    <source>
        <dbReference type="ARBA" id="ARBA00022692"/>
    </source>
</evidence>
<dbReference type="InterPro" id="IPR005467">
    <property type="entry name" value="His_kinase_dom"/>
</dbReference>
<dbReference type="SUPFAM" id="SSF55785">
    <property type="entry name" value="PYP-like sensor domain (PAS domain)"/>
    <property type="match status" value="1"/>
</dbReference>
<dbReference type="SUPFAM" id="SSF103190">
    <property type="entry name" value="Sensory domain-like"/>
    <property type="match status" value="1"/>
</dbReference>
<keyword evidence="7 14" id="KW-0812">Transmembrane</keyword>
<evidence type="ECO:0000259" key="15">
    <source>
        <dbReference type="PROSITE" id="PS50109"/>
    </source>
</evidence>
<dbReference type="PANTHER" id="PTHR43547">
    <property type="entry name" value="TWO-COMPONENT HISTIDINE KINASE"/>
    <property type="match status" value="1"/>
</dbReference>
<dbReference type="Gene3D" id="3.30.450.20">
    <property type="entry name" value="PAS domain"/>
    <property type="match status" value="2"/>
</dbReference>
<dbReference type="Gene3D" id="1.10.287.130">
    <property type="match status" value="1"/>
</dbReference>
<dbReference type="SUPFAM" id="SSF55890">
    <property type="entry name" value="Sporulation response regulatory protein Spo0B"/>
    <property type="match status" value="1"/>
</dbReference>
<dbReference type="InterPro" id="IPR035965">
    <property type="entry name" value="PAS-like_dom_sf"/>
</dbReference>
<dbReference type="Pfam" id="PF14689">
    <property type="entry name" value="SPOB_a"/>
    <property type="match status" value="1"/>
</dbReference>
<evidence type="ECO:0000313" key="17">
    <source>
        <dbReference type="Proteomes" id="UP000626697"/>
    </source>
</evidence>
<dbReference type="InterPro" id="IPR029151">
    <property type="entry name" value="Sensor-like_sf"/>
</dbReference>
<comment type="catalytic activity">
    <reaction evidence="1">
        <text>ATP + protein L-histidine = ADP + protein N-phospho-L-histidine.</text>
        <dbReference type="EC" id="2.7.13.3"/>
    </reaction>
</comment>
<protein>
    <recommendedName>
        <fullName evidence="3">histidine kinase</fullName>
        <ecNumber evidence="3">2.7.13.3</ecNumber>
    </recommendedName>
</protein>
<keyword evidence="6 16" id="KW-0808">Transferase</keyword>
<keyword evidence="8" id="KW-0547">Nucleotide-binding</keyword>
<evidence type="ECO:0000256" key="1">
    <source>
        <dbReference type="ARBA" id="ARBA00000085"/>
    </source>
</evidence>
<keyword evidence="10" id="KW-0067">ATP-binding</keyword>
<dbReference type="SUPFAM" id="SSF55874">
    <property type="entry name" value="ATPase domain of HSP90 chaperone/DNA topoisomerase II/histidine kinase"/>
    <property type="match status" value="1"/>
</dbReference>
<keyword evidence="11 14" id="KW-1133">Transmembrane helix</keyword>
<dbReference type="RefSeq" id="WP_182503365.1">
    <property type="nucleotide sequence ID" value="NZ_JACJHX010000012.1"/>
</dbReference>
<keyword evidence="4" id="KW-1003">Cell membrane</keyword>
<feature type="transmembrane region" description="Helical" evidence="14">
    <location>
        <begin position="12"/>
        <end position="31"/>
    </location>
</feature>
<dbReference type="InterPro" id="IPR033463">
    <property type="entry name" value="sCache_3"/>
</dbReference>
<evidence type="ECO:0000256" key="13">
    <source>
        <dbReference type="ARBA" id="ARBA00023136"/>
    </source>
</evidence>
<dbReference type="GO" id="GO:0004673">
    <property type="term" value="F:protein histidine kinase activity"/>
    <property type="evidence" value="ECO:0007669"/>
    <property type="project" value="UniProtKB-EC"/>
</dbReference>
<evidence type="ECO:0000256" key="12">
    <source>
        <dbReference type="ARBA" id="ARBA00023012"/>
    </source>
</evidence>
<accession>A0ABR6CTC9</accession>